<name>A0ABQ3QLC7_9ACTN</name>
<reference evidence="3" key="1">
    <citation type="submission" date="2024-05" db="EMBL/GenBank/DDBJ databases">
        <title>Whole genome shotgun sequence of Streptomyces violascens NBRC 12920.</title>
        <authorList>
            <person name="Komaki H."/>
            <person name="Tamura T."/>
        </authorList>
    </citation>
    <scope>NUCLEOTIDE SEQUENCE</scope>
    <source>
        <strain evidence="3">NBRC 12920</strain>
    </source>
</reference>
<dbReference type="PANTHER" id="PTHR42943">
    <property type="entry name" value="GLUTATHIONE S-TRANSFERASE KAPPA"/>
    <property type="match status" value="1"/>
</dbReference>
<dbReference type="Pfam" id="PF01323">
    <property type="entry name" value="DSBA"/>
    <property type="match status" value="1"/>
</dbReference>
<keyword evidence="4" id="KW-1185">Reference proteome</keyword>
<dbReference type="GO" id="GO:0016853">
    <property type="term" value="F:isomerase activity"/>
    <property type="evidence" value="ECO:0007669"/>
    <property type="project" value="UniProtKB-KW"/>
</dbReference>
<comment type="catalytic activity">
    <reaction evidence="1">
        <text>2-hydroxychromene-2-carboxylate = (3E)-4-(2-hydroxyphenyl)-2-oxobut-3-enoate</text>
        <dbReference type="Rhea" id="RHEA:27401"/>
        <dbReference type="ChEBI" id="CHEBI:59350"/>
        <dbReference type="ChEBI" id="CHEBI:59353"/>
        <dbReference type="EC" id="5.99.1.4"/>
    </reaction>
</comment>
<comment type="caution">
    <text evidence="3">The sequence shown here is derived from an EMBL/GenBank/DDBJ whole genome shotgun (WGS) entry which is preliminary data.</text>
</comment>
<dbReference type="EC" id="5.99.1.4" evidence="1"/>
<gene>
    <name evidence="3" type="ORF">Sviol_24860</name>
</gene>
<feature type="domain" description="DSBA-like thioredoxin" evidence="2">
    <location>
        <begin position="13"/>
        <end position="206"/>
    </location>
</feature>
<dbReference type="SUPFAM" id="SSF52833">
    <property type="entry name" value="Thioredoxin-like"/>
    <property type="match status" value="1"/>
</dbReference>
<dbReference type="InterPro" id="IPR001853">
    <property type="entry name" value="DSBA-like_thioredoxin_dom"/>
</dbReference>
<dbReference type="RefSeq" id="WP_189962846.1">
    <property type="nucleotide sequence ID" value="NZ_BMUA01000006.1"/>
</dbReference>
<dbReference type="Proteomes" id="UP001050808">
    <property type="component" value="Unassembled WGS sequence"/>
</dbReference>
<dbReference type="PANTHER" id="PTHR42943:SF2">
    <property type="entry name" value="GLUTATHIONE S-TRANSFERASE KAPPA 1"/>
    <property type="match status" value="1"/>
</dbReference>
<proteinExistence type="inferred from homology"/>
<accession>A0ABQ3QLC7</accession>
<keyword evidence="1 3" id="KW-0413">Isomerase</keyword>
<dbReference type="EMBL" id="BNDY01000005">
    <property type="protein sequence ID" value="GHI38078.1"/>
    <property type="molecule type" value="Genomic_DNA"/>
</dbReference>
<protein>
    <recommendedName>
        <fullName evidence="1">2-hydroxychromene-2-carboxylate isomerase</fullName>
        <ecNumber evidence="1">5.99.1.4</ecNumber>
    </recommendedName>
</protein>
<comment type="similarity">
    <text evidence="1">Belongs to the GST superfamily. NadH family.</text>
</comment>
<dbReference type="InterPro" id="IPR036249">
    <property type="entry name" value="Thioredoxin-like_sf"/>
</dbReference>
<evidence type="ECO:0000256" key="1">
    <source>
        <dbReference type="PIRNR" id="PIRNR006386"/>
    </source>
</evidence>
<sequence length="238" mass="26525">MPAADRKSKTPRFYFSLRSPYSWLAYRELMSRHRDLAGRLEWLPFFEPDPESSRELAERGGQFPYSEMSREKNRYVLQDVGRLTKARGITVTWPVDRAPVWEVPHLGYLVAQEHGLGHEYISAVYEARFGAGLNICDREVIGDIGEKLGIDRGLIADASDDADLRAEGVRILLEVCKDGVFGVPFFVHGYTRFWGLDRLDDFVAHLGASKAPALTLVEPSTAVALGRSVEDAHAGGCG</sequence>
<dbReference type="InterPro" id="IPR051924">
    <property type="entry name" value="GST_Kappa/NadH"/>
</dbReference>
<evidence type="ECO:0000313" key="4">
    <source>
        <dbReference type="Proteomes" id="UP001050808"/>
    </source>
</evidence>
<dbReference type="PIRSF" id="PIRSF006386">
    <property type="entry name" value="HCCAis_GSTk"/>
    <property type="match status" value="1"/>
</dbReference>
<evidence type="ECO:0000259" key="2">
    <source>
        <dbReference type="Pfam" id="PF01323"/>
    </source>
</evidence>
<dbReference type="Gene3D" id="3.40.30.10">
    <property type="entry name" value="Glutaredoxin"/>
    <property type="match status" value="1"/>
</dbReference>
<organism evidence="3 4">
    <name type="scientific">Streptomyces violascens</name>
    <dbReference type="NCBI Taxonomy" id="67381"/>
    <lineage>
        <taxon>Bacteria</taxon>
        <taxon>Bacillati</taxon>
        <taxon>Actinomycetota</taxon>
        <taxon>Actinomycetes</taxon>
        <taxon>Kitasatosporales</taxon>
        <taxon>Streptomycetaceae</taxon>
        <taxon>Streptomyces</taxon>
    </lineage>
</organism>
<evidence type="ECO:0000313" key="3">
    <source>
        <dbReference type="EMBL" id="GHI38078.1"/>
    </source>
</evidence>
<dbReference type="InterPro" id="IPR014440">
    <property type="entry name" value="HCCAis_GSTk"/>
</dbReference>